<feature type="domain" description="Transposase-associated" evidence="3">
    <location>
        <begin position="2"/>
        <end position="49"/>
    </location>
</feature>
<feature type="compositionally biased region" description="Low complexity" evidence="1">
    <location>
        <begin position="647"/>
        <end position="665"/>
    </location>
</feature>
<dbReference type="PANTHER" id="PTHR10775">
    <property type="entry name" value="OS08G0208400 PROTEIN"/>
    <property type="match status" value="1"/>
</dbReference>
<evidence type="ECO:0000256" key="1">
    <source>
        <dbReference type="SAM" id="MobiDB-lite"/>
    </source>
</evidence>
<dbReference type="EMBL" id="QGNW01000312">
    <property type="protein sequence ID" value="RVW77467.1"/>
    <property type="molecule type" value="Genomic_DNA"/>
</dbReference>
<dbReference type="InterPro" id="IPR029480">
    <property type="entry name" value="Transpos_assoc"/>
</dbReference>
<dbReference type="InterPro" id="IPR025452">
    <property type="entry name" value="DUF4218"/>
</dbReference>
<evidence type="ECO:0000313" key="5">
    <source>
        <dbReference type="Proteomes" id="UP000288805"/>
    </source>
</evidence>
<dbReference type="Pfam" id="PF13960">
    <property type="entry name" value="DUF4218"/>
    <property type="match status" value="1"/>
</dbReference>
<feature type="domain" description="DUF4218" evidence="2">
    <location>
        <begin position="444"/>
        <end position="520"/>
    </location>
</feature>
<evidence type="ECO:0000313" key="4">
    <source>
        <dbReference type="EMBL" id="RVW77467.1"/>
    </source>
</evidence>
<dbReference type="Proteomes" id="UP000288805">
    <property type="component" value="Unassembled WGS sequence"/>
</dbReference>
<dbReference type="PANTHER" id="PTHR10775:SF185">
    <property type="entry name" value="OS08G0208400 PROTEIN"/>
    <property type="match status" value="1"/>
</dbReference>
<protein>
    <recommendedName>
        <fullName evidence="6">DUF4218 domain-containing protein</fullName>
    </recommendedName>
</protein>
<accession>A0A438GZB1</accession>
<feature type="region of interest" description="Disordered" evidence="1">
    <location>
        <begin position="643"/>
        <end position="677"/>
    </location>
</feature>
<gene>
    <name evidence="4" type="ORF">CK203_053458</name>
</gene>
<reference evidence="4 5" key="1">
    <citation type="journal article" date="2018" name="PLoS Genet.">
        <title>Population sequencing reveals clonal diversity and ancestral inbreeding in the grapevine cultivar Chardonnay.</title>
        <authorList>
            <person name="Roach M.J."/>
            <person name="Johnson D.L."/>
            <person name="Bohlmann J."/>
            <person name="van Vuuren H.J."/>
            <person name="Jones S.J."/>
            <person name="Pretorius I.S."/>
            <person name="Schmidt S.A."/>
            <person name="Borneman A.R."/>
        </authorList>
    </citation>
    <scope>NUCLEOTIDE SEQUENCE [LARGE SCALE GENOMIC DNA]</scope>
    <source>
        <strain evidence="5">cv. Chardonnay</strain>
        <tissue evidence="4">Leaf</tissue>
    </source>
</reference>
<evidence type="ECO:0000259" key="2">
    <source>
        <dbReference type="Pfam" id="PF13960"/>
    </source>
</evidence>
<organism evidence="4 5">
    <name type="scientific">Vitis vinifera</name>
    <name type="common">Grape</name>
    <dbReference type="NCBI Taxonomy" id="29760"/>
    <lineage>
        <taxon>Eukaryota</taxon>
        <taxon>Viridiplantae</taxon>
        <taxon>Streptophyta</taxon>
        <taxon>Embryophyta</taxon>
        <taxon>Tracheophyta</taxon>
        <taxon>Spermatophyta</taxon>
        <taxon>Magnoliopsida</taxon>
        <taxon>eudicotyledons</taxon>
        <taxon>Gunneridae</taxon>
        <taxon>Pentapetalae</taxon>
        <taxon>rosids</taxon>
        <taxon>Vitales</taxon>
        <taxon>Vitaceae</taxon>
        <taxon>Viteae</taxon>
        <taxon>Vitis</taxon>
    </lineage>
</organism>
<evidence type="ECO:0000259" key="3">
    <source>
        <dbReference type="Pfam" id="PF13963"/>
    </source>
</evidence>
<dbReference type="Pfam" id="PF13963">
    <property type="entry name" value="Transpos_assoc"/>
    <property type="match status" value="1"/>
</dbReference>
<sequence length="733" mass="84331">MQKSRVSSEYHKGVLEFLDFAFTNAPGKEMLPCPCIRCNNCVMQKREIITNESDMHDEMEEMLNDAFGMSMPNEESERSPRVHEEFEKPNKDANKFYNLLREADHELYPRWKSSDDNSTDEFTKSVKKKKIPAKVLRYFPLKPRLQRLYMSSKTASHMKWHVDGRMEEPRNVRLGLASDGFNPFGNMSISYSMWPVVLIPYNLPPWMCMKQTFFMLSLLIPGPTAPGNDIDIYLQPLIDELNDLWEVGVETYDASTKQNFCMRAAILWTINDFPAYANLSGWSTKGKFACPICNKDCSSYRLQNGRKWCYMGHRRFLPIDHRFRRDKKSFDGNEEHRAAPKHLSGEDVLHQLDGMEHITLGKTSKNKIIVGTLLSIDGKSKDNFNSRLDLQAMGIRDQLHPIQRGNRVMLPAACYSLTSNEKKEFCKFLKEVKVPDGYASNISQHLENDIIVTLCKLERIFPPSFFDVMVHLPIHLASEAKIAGPVQYRWMYPIERYLRTLKSYVRNKSRPEGSIAEGEHKQSIRVKPRIRARDVDLFTEENSLVGLKNVTSVVEIQTRGVYDMNQKVSTNDPEPYQQLITLHSQRDVHELIENDLINWDRNDIAGETIQTDEMSHRRGRVQIVSPEDELDNLQQLLDIQPAATTTPSSSDPSDSSDPSVVGSSSSKKRTRGLTRNLDLLSMKPGEKKIHDSIPEEVVYDGKGKDCQAIWEHWCDLNTMYPSKFKIGIMLVKM</sequence>
<evidence type="ECO:0008006" key="6">
    <source>
        <dbReference type="Google" id="ProtNLM"/>
    </source>
</evidence>
<dbReference type="Pfam" id="PF02992">
    <property type="entry name" value="Transposase_21"/>
    <property type="match status" value="1"/>
</dbReference>
<name>A0A438GZB1_VITVI</name>
<dbReference type="InterPro" id="IPR004242">
    <property type="entry name" value="Transposase_21"/>
</dbReference>
<proteinExistence type="predicted"/>
<dbReference type="AlphaFoldDB" id="A0A438GZB1"/>
<comment type="caution">
    <text evidence="4">The sequence shown here is derived from an EMBL/GenBank/DDBJ whole genome shotgun (WGS) entry which is preliminary data.</text>
</comment>